<evidence type="ECO:0000256" key="6">
    <source>
        <dbReference type="ARBA" id="ARBA00022777"/>
    </source>
</evidence>
<dbReference type="GO" id="GO:0016301">
    <property type="term" value="F:kinase activity"/>
    <property type="evidence" value="ECO:0007669"/>
    <property type="project" value="UniProtKB-KW"/>
</dbReference>
<evidence type="ECO:0000313" key="11">
    <source>
        <dbReference type="EMBL" id="MFD1366056.1"/>
    </source>
</evidence>
<protein>
    <recommendedName>
        <fullName evidence="2">histidine kinase</fullName>
        <ecNumber evidence="2">2.7.13.3</ecNumber>
    </recommendedName>
</protein>
<keyword evidence="5" id="KW-0547">Nucleotide-binding</keyword>
<dbReference type="PANTHER" id="PTHR24421">
    <property type="entry name" value="NITRATE/NITRITE SENSOR PROTEIN NARX-RELATED"/>
    <property type="match status" value="1"/>
</dbReference>
<evidence type="ECO:0000256" key="2">
    <source>
        <dbReference type="ARBA" id="ARBA00012438"/>
    </source>
</evidence>
<sequence length="382" mass="40638">MSGRWVPQLRLLWDLSLATAVATLAVQYRDYSWRDVLIGLAMAAALIVRRHAPIRVFAVLTVLALVQLAVASAVPAAYDVALLVAMTTVVVHSPARAAVFGSGAVVAAGAMVAAVASVDSEWNGSLLDYPYLAEQTAMLAGCGALWLFGYVFRTSRERVATAERERDHLARLAAADERAFIARELHDVVAHSLAVMIAQADGATYVVDTDADRARVAMRTVAATGREALDDMHRIVAVLRDTGDDDPDERRSRGLDRFDTLAERARAAGLGVDVRIDGDLGRLSAADELTVFRIVQESLTNVLRHAGPGTKVEVTLAVEARRAVLEVGDDGAGTVPAARVGGGNGLLGMRERVAVHEGEITAGPDPAGGWRVRATIPLEEAQ</sequence>
<dbReference type="Gene3D" id="1.20.5.1930">
    <property type="match status" value="1"/>
</dbReference>
<dbReference type="CDD" id="cd16917">
    <property type="entry name" value="HATPase_UhpB-NarQ-NarX-like"/>
    <property type="match status" value="1"/>
</dbReference>
<accession>A0ABW4A5U3</accession>
<evidence type="ECO:0000256" key="8">
    <source>
        <dbReference type="ARBA" id="ARBA00023012"/>
    </source>
</evidence>
<organism evidence="11 12">
    <name type="scientific">Actinoplanes sichuanensis</name>
    <dbReference type="NCBI Taxonomy" id="512349"/>
    <lineage>
        <taxon>Bacteria</taxon>
        <taxon>Bacillati</taxon>
        <taxon>Actinomycetota</taxon>
        <taxon>Actinomycetes</taxon>
        <taxon>Micromonosporales</taxon>
        <taxon>Micromonosporaceae</taxon>
        <taxon>Actinoplanes</taxon>
    </lineage>
</organism>
<dbReference type="EC" id="2.7.13.3" evidence="2"/>
<dbReference type="SUPFAM" id="SSF55874">
    <property type="entry name" value="ATPase domain of HSP90 chaperone/DNA topoisomerase II/histidine kinase"/>
    <property type="match status" value="1"/>
</dbReference>
<feature type="transmembrane region" description="Helical" evidence="9">
    <location>
        <begin position="58"/>
        <end position="85"/>
    </location>
</feature>
<dbReference type="InterPro" id="IPR011712">
    <property type="entry name" value="Sig_transdc_His_kin_sub3_dim/P"/>
</dbReference>
<keyword evidence="9" id="KW-1133">Transmembrane helix</keyword>
<gene>
    <name evidence="11" type="ORF">ACFQ5G_11945</name>
</gene>
<keyword evidence="8" id="KW-0902">Two-component regulatory system</keyword>
<evidence type="ECO:0000313" key="12">
    <source>
        <dbReference type="Proteomes" id="UP001597183"/>
    </source>
</evidence>
<dbReference type="InterPro" id="IPR050482">
    <property type="entry name" value="Sensor_HK_TwoCompSys"/>
</dbReference>
<dbReference type="InterPro" id="IPR055558">
    <property type="entry name" value="DUF7134"/>
</dbReference>
<proteinExistence type="predicted"/>
<keyword evidence="9" id="KW-0472">Membrane</keyword>
<comment type="catalytic activity">
    <reaction evidence="1">
        <text>ATP + protein L-histidine = ADP + protein N-phospho-L-histidine.</text>
        <dbReference type="EC" id="2.7.13.3"/>
    </reaction>
</comment>
<dbReference type="InterPro" id="IPR036890">
    <property type="entry name" value="HATPase_C_sf"/>
</dbReference>
<keyword evidence="7" id="KW-0067">ATP-binding</keyword>
<keyword evidence="3" id="KW-0597">Phosphoprotein</keyword>
<evidence type="ECO:0000256" key="3">
    <source>
        <dbReference type="ARBA" id="ARBA00022553"/>
    </source>
</evidence>
<dbReference type="SMART" id="SM00387">
    <property type="entry name" value="HATPase_c"/>
    <property type="match status" value="1"/>
</dbReference>
<dbReference type="InterPro" id="IPR003594">
    <property type="entry name" value="HATPase_dom"/>
</dbReference>
<keyword evidence="12" id="KW-1185">Reference proteome</keyword>
<reference evidence="12" key="1">
    <citation type="journal article" date="2019" name="Int. J. Syst. Evol. Microbiol.">
        <title>The Global Catalogue of Microorganisms (GCM) 10K type strain sequencing project: providing services to taxonomists for standard genome sequencing and annotation.</title>
        <authorList>
            <consortium name="The Broad Institute Genomics Platform"/>
            <consortium name="The Broad Institute Genome Sequencing Center for Infectious Disease"/>
            <person name="Wu L."/>
            <person name="Ma J."/>
        </authorList>
    </citation>
    <scope>NUCLEOTIDE SEQUENCE [LARGE SCALE GENOMIC DNA]</scope>
    <source>
        <strain evidence="12">CCM 7526</strain>
    </source>
</reference>
<evidence type="ECO:0000256" key="9">
    <source>
        <dbReference type="SAM" id="Phobius"/>
    </source>
</evidence>
<dbReference type="RefSeq" id="WP_317794805.1">
    <property type="nucleotide sequence ID" value="NZ_AP028461.1"/>
</dbReference>
<dbReference type="EMBL" id="JBHTMK010000015">
    <property type="protein sequence ID" value="MFD1366056.1"/>
    <property type="molecule type" value="Genomic_DNA"/>
</dbReference>
<dbReference type="Pfam" id="PF23539">
    <property type="entry name" value="DUF7134"/>
    <property type="match status" value="1"/>
</dbReference>
<evidence type="ECO:0000259" key="10">
    <source>
        <dbReference type="SMART" id="SM00387"/>
    </source>
</evidence>
<evidence type="ECO:0000256" key="4">
    <source>
        <dbReference type="ARBA" id="ARBA00022679"/>
    </source>
</evidence>
<dbReference type="Proteomes" id="UP001597183">
    <property type="component" value="Unassembled WGS sequence"/>
</dbReference>
<keyword evidence="6 11" id="KW-0418">Kinase</keyword>
<feature type="domain" description="Histidine kinase/HSP90-like ATPase" evidence="10">
    <location>
        <begin position="286"/>
        <end position="380"/>
    </location>
</feature>
<dbReference type="PANTHER" id="PTHR24421:SF10">
    <property type="entry name" value="NITRATE_NITRITE SENSOR PROTEIN NARQ"/>
    <property type="match status" value="1"/>
</dbReference>
<evidence type="ECO:0000256" key="7">
    <source>
        <dbReference type="ARBA" id="ARBA00022840"/>
    </source>
</evidence>
<dbReference type="Gene3D" id="3.30.565.10">
    <property type="entry name" value="Histidine kinase-like ATPase, C-terminal domain"/>
    <property type="match status" value="1"/>
</dbReference>
<evidence type="ECO:0000256" key="1">
    <source>
        <dbReference type="ARBA" id="ARBA00000085"/>
    </source>
</evidence>
<comment type="caution">
    <text evidence="11">The sequence shown here is derived from an EMBL/GenBank/DDBJ whole genome shotgun (WGS) entry which is preliminary data.</text>
</comment>
<feature type="transmembrane region" description="Helical" evidence="9">
    <location>
        <begin position="136"/>
        <end position="152"/>
    </location>
</feature>
<keyword evidence="9" id="KW-0812">Transmembrane</keyword>
<name>A0ABW4A5U3_9ACTN</name>
<dbReference type="Pfam" id="PF07730">
    <property type="entry name" value="HisKA_3"/>
    <property type="match status" value="1"/>
</dbReference>
<evidence type="ECO:0000256" key="5">
    <source>
        <dbReference type="ARBA" id="ARBA00022741"/>
    </source>
</evidence>
<feature type="transmembrane region" description="Helical" evidence="9">
    <location>
        <begin position="35"/>
        <end position="52"/>
    </location>
</feature>
<keyword evidence="4" id="KW-0808">Transferase</keyword>
<dbReference type="Pfam" id="PF02518">
    <property type="entry name" value="HATPase_c"/>
    <property type="match status" value="1"/>
</dbReference>
<feature type="transmembrane region" description="Helical" evidence="9">
    <location>
        <begin position="97"/>
        <end position="116"/>
    </location>
</feature>